<evidence type="ECO:0000313" key="2">
    <source>
        <dbReference type="EMBL" id="MDT7827187.1"/>
    </source>
</evidence>
<comment type="caution">
    <text evidence="2">The sequence shown here is derived from an EMBL/GenBank/DDBJ whole genome shotgun (WGS) entry which is preliminary data.</text>
</comment>
<protein>
    <submittedName>
        <fullName evidence="2">DUF4209 domain-containing protein</fullName>
    </submittedName>
</protein>
<evidence type="ECO:0000259" key="1">
    <source>
        <dbReference type="Pfam" id="PF13910"/>
    </source>
</evidence>
<dbReference type="EMBL" id="JAVTTP010000001">
    <property type="protein sequence ID" value="MDT7827187.1"/>
    <property type="molecule type" value="Genomic_DNA"/>
</dbReference>
<gene>
    <name evidence="2" type="ORF">RQM65_00740</name>
</gene>
<dbReference type="RefSeq" id="WP_314012012.1">
    <property type="nucleotide sequence ID" value="NZ_JAVTTP010000001.1"/>
</dbReference>
<feature type="domain" description="DUF4209" evidence="1">
    <location>
        <begin position="490"/>
        <end position="578"/>
    </location>
</feature>
<reference evidence="2 3" key="1">
    <citation type="submission" date="2023-09" db="EMBL/GenBank/DDBJ databases">
        <title>Novel taxa isolated from Blanes Bay.</title>
        <authorList>
            <person name="Rey-Velasco X."/>
            <person name="Lucena T."/>
        </authorList>
    </citation>
    <scope>NUCLEOTIDE SEQUENCE [LARGE SCALE GENOMIC DNA]</scope>
    <source>
        <strain evidence="2 3">S334</strain>
    </source>
</reference>
<dbReference type="InterPro" id="IPR025209">
    <property type="entry name" value="DUF4209"/>
</dbReference>
<keyword evidence="3" id="KW-1185">Reference proteome</keyword>
<accession>A0ABU3L249</accession>
<name>A0ABU3L249_9FLAO</name>
<evidence type="ECO:0000313" key="3">
    <source>
        <dbReference type="Proteomes" id="UP001250656"/>
    </source>
</evidence>
<dbReference type="Proteomes" id="UP001250656">
    <property type="component" value="Unassembled WGS sequence"/>
</dbReference>
<organism evidence="2 3">
    <name type="scientific">Pricia mediterranea</name>
    <dbReference type="NCBI Taxonomy" id="3076079"/>
    <lineage>
        <taxon>Bacteria</taxon>
        <taxon>Pseudomonadati</taxon>
        <taxon>Bacteroidota</taxon>
        <taxon>Flavobacteriia</taxon>
        <taxon>Flavobacteriales</taxon>
        <taxon>Flavobacteriaceae</taxon>
        <taxon>Pricia</taxon>
    </lineage>
</organism>
<dbReference type="Pfam" id="PF13910">
    <property type="entry name" value="DUF4209"/>
    <property type="match status" value="1"/>
</dbReference>
<proteinExistence type="predicted"/>
<sequence>MNYALVSSIAHYKEKTEISHEKKQLVWEMEFFLFEIRGNILFPLSNSYDVNKEETSQFPDKMETKRKMGYLKKRAETSESNLLKAKYHHLLWIAAETKNKKHAMVAIHHYVELIADYFRFGNNTNSYVGSEIQECFELITGLSSQINHFEQVKRLKNELLFHTGAFDAHEKIGIIETMLAFPKVFKAKDFENIPELLHELLESSNHAIDDFHLVESHIPIALKVVAKKGLSPKKWHLMAGHAYVRLAEHDTREAKNFMNLDSLAHAIHSFGLAGALEEKKKAEQSYFELKPKVKLDTFVHPLSEESIKILKETNEELKVRARELLKRTPNQIYKYLSLPFYFPKYEDAKKQADKTPSEPFLQFAKQVRFDTNKNIMFDERGTDEYVAVLREFGYRMEETMLPFLHHTFFFGIRSGHLTYLNFLEYFLEYTWIGKPHLKFDLGGNPIETNWANLLAPAVLDFFNQILAWGTSTHYVPNFVLCVDSLTLKLEGLFRNFCERLNVPTSEGKEKGIQEVLLHRIFDNKVIKEYFDQEDLLLFDYAFSDSPGLNLRNNIAHSFYNEKDYTSKKMLLLIAVLLRLGKYNISQK</sequence>